<protein>
    <submittedName>
        <fullName evidence="8">MFS transporter</fullName>
    </submittedName>
</protein>
<comment type="subcellular location">
    <subcellularLocation>
        <location evidence="1">Cell membrane</location>
        <topology evidence="1">Multi-pass membrane protein</topology>
    </subcellularLocation>
</comment>
<feature type="transmembrane region" description="Helical" evidence="6">
    <location>
        <begin position="114"/>
        <end position="135"/>
    </location>
</feature>
<dbReference type="InterPro" id="IPR020846">
    <property type="entry name" value="MFS_dom"/>
</dbReference>
<evidence type="ECO:0000259" key="7">
    <source>
        <dbReference type="PROSITE" id="PS50850"/>
    </source>
</evidence>
<organism evidence="8 9">
    <name type="scientific">Streptomyces hoynatensis</name>
    <dbReference type="NCBI Taxonomy" id="1141874"/>
    <lineage>
        <taxon>Bacteria</taxon>
        <taxon>Bacillati</taxon>
        <taxon>Actinomycetota</taxon>
        <taxon>Actinomycetes</taxon>
        <taxon>Kitasatosporales</taxon>
        <taxon>Streptomycetaceae</taxon>
        <taxon>Streptomyces</taxon>
    </lineage>
</organism>
<dbReference type="Proteomes" id="UP000272474">
    <property type="component" value="Unassembled WGS sequence"/>
</dbReference>
<feature type="transmembrane region" description="Helical" evidence="6">
    <location>
        <begin position="174"/>
        <end position="197"/>
    </location>
</feature>
<feature type="transmembrane region" description="Helical" evidence="6">
    <location>
        <begin position="147"/>
        <end position="168"/>
    </location>
</feature>
<evidence type="ECO:0000256" key="2">
    <source>
        <dbReference type="ARBA" id="ARBA00022475"/>
    </source>
</evidence>
<evidence type="ECO:0000256" key="3">
    <source>
        <dbReference type="ARBA" id="ARBA00022692"/>
    </source>
</evidence>
<evidence type="ECO:0000256" key="1">
    <source>
        <dbReference type="ARBA" id="ARBA00004651"/>
    </source>
</evidence>
<dbReference type="InterPro" id="IPR011701">
    <property type="entry name" value="MFS"/>
</dbReference>
<dbReference type="RefSeq" id="WP_120677435.1">
    <property type="nucleotide sequence ID" value="NZ_RBAL01000004.1"/>
</dbReference>
<evidence type="ECO:0000256" key="5">
    <source>
        <dbReference type="ARBA" id="ARBA00023136"/>
    </source>
</evidence>
<feature type="transmembrane region" description="Helical" evidence="6">
    <location>
        <begin position="370"/>
        <end position="392"/>
    </location>
</feature>
<dbReference type="PANTHER" id="PTHR43124:SF3">
    <property type="entry name" value="CHLORAMPHENICOL EFFLUX PUMP RV0191"/>
    <property type="match status" value="1"/>
</dbReference>
<sequence>MTTVPEETRHERPSGGLPAGVYLLGFSLFAMGSAEFLLAGVLPEVAGDLGVTLSSAGFLITAFALGVVVGGPPCAVLSLRWPRRTALVATQAVFAAGIVAGLLGGYRVLLLTRVISGIAYAGFFAVASVTAIGLVTPDRNARASGVVVSGLSVAMVLGGPAGTLLSHLTQWRGGFWAVAGLTAAGAAGCLLGLPAADPRGRRSVRPRVRRELASLRNPLLWGIYAITVLTTAAYMITFNYLAALLTELTAIPEAWVPAILALFGVGAFAGLSIGGRVSDRRPHLALCAGASATAMLSVLLAVAMREPWVVVPTVFLLGVAAFVLNPAVYGRVFALAPDAPTLPGATTVSAFQLGISLTPVLAAVSLSREAALTSVCWIGAALAASAVPLILLDRARQERARPAAGG</sequence>
<name>A0A3A9Z7J6_9ACTN</name>
<comment type="caution">
    <text evidence="8">The sequence shown here is derived from an EMBL/GenBank/DDBJ whole genome shotgun (WGS) entry which is preliminary data.</text>
</comment>
<proteinExistence type="predicted"/>
<feature type="transmembrane region" description="Helical" evidence="6">
    <location>
        <begin position="284"/>
        <end position="303"/>
    </location>
</feature>
<dbReference type="GO" id="GO:0005886">
    <property type="term" value="C:plasma membrane"/>
    <property type="evidence" value="ECO:0007669"/>
    <property type="project" value="UniProtKB-SubCell"/>
</dbReference>
<keyword evidence="3 6" id="KW-0812">Transmembrane</keyword>
<dbReference type="InterPro" id="IPR036259">
    <property type="entry name" value="MFS_trans_sf"/>
</dbReference>
<evidence type="ECO:0000256" key="4">
    <source>
        <dbReference type="ARBA" id="ARBA00022989"/>
    </source>
</evidence>
<keyword evidence="9" id="KW-1185">Reference proteome</keyword>
<accession>A0A3A9Z7J6</accession>
<dbReference type="CDD" id="cd17324">
    <property type="entry name" value="MFS_NepI_like"/>
    <property type="match status" value="1"/>
</dbReference>
<dbReference type="AlphaFoldDB" id="A0A3A9Z7J6"/>
<evidence type="ECO:0000313" key="8">
    <source>
        <dbReference type="EMBL" id="RKN43844.1"/>
    </source>
</evidence>
<dbReference type="OrthoDB" id="9814237at2"/>
<evidence type="ECO:0000256" key="6">
    <source>
        <dbReference type="SAM" id="Phobius"/>
    </source>
</evidence>
<gene>
    <name evidence="8" type="ORF">D7294_09030</name>
</gene>
<keyword evidence="4 6" id="KW-1133">Transmembrane helix</keyword>
<feature type="transmembrane region" description="Helical" evidence="6">
    <location>
        <begin position="21"/>
        <end position="42"/>
    </location>
</feature>
<keyword evidence="5 6" id="KW-0472">Membrane</keyword>
<feature type="transmembrane region" description="Helical" evidence="6">
    <location>
        <begin position="341"/>
        <end position="364"/>
    </location>
</feature>
<dbReference type="SUPFAM" id="SSF103473">
    <property type="entry name" value="MFS general substrate transporter"/>
    <property type="match status" value="1"/>
</dbReference>
<dbReference type="InterPro" id="IPR050189">
    <property type="entry name" value="MFS_Efflux_Transporters"/>
</dbReference>
<keyword evidence="2" id="KW-1003">Cell membrane</keyword>
<dbReference type="PANTHER" id="PTHR43124">
    <property type="entry name" value="PURINE EFFLUX PUMP PBUE"/>
    <property type="match status" value="1"/>
</dbReference>
<feature type="transmembrane region" description="Helical" evidence="6">
    <location>
        <begin position="254"/>
        <end position="272"/>
    </location>
</feature>
<feature type="transmembrane region" description="Helical" evidence="6">
    <location>
        <begin position="218"/>
        <end position="242"/>
    </location>
</feature>
<dbReference type="Gene3D" id="1.20.1250.20">
    <property type="entry name" value="MFS general substrate transporter like domains"/>
    <property type="match status" value="1"/>
</dbReference>
<dbReference type="PROSITE" id="PS50850">
    <property type="entry name" value="MFS"/>
    <property type="match status" value="1"/>
</dbReference>
<feature type="transmembrane region" description="Helical" evidence="6">
    <location>
        <begin position="86"/>
        <end position="108"/>
    </location>
</feature>
<evidence type="ECO:0000313" key="9">
    <source>
        <dbReference type="Proteomes" id="UP000272474"/>
    </source>
</evidence>
<dbReference type="GO" id="GO:0022857">
    <property type="term" value="F:transmembrane transporter activity"/>
    <property type="evidence" value="ECO:0007669"/>
    <property type="project" value="InterPro"/>
</dbReference>
<feature type="transmembrane region" description="Helical" evidence="6">
    <location>
        <begin position="309"/>
        <end position="329"/>
    </location>
</feature>
<dbReference type="Pfam" id="PF07690">
    <property type="entry name" value="MFS_1"/>
    <property type="match status" value="1"/>
</dbReference>
<feature type="domain" description="Major facilitator superfamily (MFS) profile" evidence="7">
    <location>
        <begin position="20"/>
        <end position="398"/>
    </location>
</feature>
<reference evidence="8 9" key="1">
    <citation type="journal article" date="2014" name="Int. J. Syst. Evol. Microbiol.">
        <title>Streptomyces hoynatensis sp. nov., isolated from deep marine sediment.</title>
        <authorList>
            <person name="Veyisoglu A."/>
            <person name="Sahin N."/>
        </authorList>
    </citation>
    <scope>NUCLEOTIDE SEQUENCE [LARGE SCALE GENOMIC DNA]</scope>
    <source>
        <strain evidence="8 9">KCTC 29097</strain>
    </source>
</reference>
<feature type="transmembrane region" description="Helical" evidence="6">
    <location>
        <begin position="54"/>
        <end position="79"/>
    </location>
</feature>
<dbReference type="EMBL" id="RBAL01000004">
    <property type="protein sequence ID" value="RKN43844.1"/>
    <property type="molecule type" value="Genomic_DNA"/>
</dbReference>